<dbReference type="EMBL" id="BK032620">
    <property type="protein sequence ID" value="DAF51693.1"/>
    <property type="molecule type" value="Genomic_DNA"/>
</dbReference>
<organism evidence="1">
    <name type="scientific">Myoviridae sp. ctgEf1</name>
    <dbReference type="NCBI Taxonomy" id="2827699"/>
    <lineage>
        <taxon>Viruses</taxon>
        <taxon>Duplodnaviria</taxon>
        <taxon>Heunggongvirae</taxon>
        <taxon>Uroviricota</taxon>
        <taxon>Caudoviricetes</taxon>
    </lineage>
</organism>
<name>A0A8S5SKX0_9CAUD</name>
<protein>
    <submittedName>
        <fullName evidence="1">Uncharacterized protein</fullName>
    </submittedName>
</protein>
<evidence type="ECO:0000313" key="1">
    <source>
        <dbReference type="EMBL" id="DAF51693.1"/>
    </source>
</evidence>
<accession>A0A8S5SKX0</accession>
<sequence length="127" mass="14215">MITLNLLKLLENNGFGKIDKNLFWQKLGLGKTGLYIVNIAENGYRGRRKSQHYEIFSIGKNDVEGLKQIEAVAKLLRESYAINELPEVKGFCEGVRNVAILPPSTVSNVGENEQGRIVYSISGEIIY</sequence>
<reference evidence="1" key="1">
    <citation type="journal article" date="2021" name="Proc. Natl. Acad. Sci. U.S.A.">
        <title>A Catalog of Tens of Thousands of Viruses from Human Metagenomes Reveals Hidden Associations with Chronic Diseases.</title>
        <authorList>
            <person name="Tisza M.J."/>
            <person name="Buck C.B."/>
        </authorList>
    </citation>
    <scope>NUCLEOTIDE SEQUENCE</scope>
    <source>
        <strain evidence="1">CtgEf1</strain>
    </source>
</reference>
<proteinExistence type="predicted"/>